<name>A0A0A9DD47_ARUDO</name>
<evidence type="ECO:0000313" key="1">
    <source>
        <dbReference type="EMBL" id="JAD85761.1"/>
    </source>
</evidence>
<dbReference type="EMBL" id="GBRH01212134">
    <property type="protein sequence ID" value="JAD85761.1"/>
    <property type="molecule type" value="Transcribed_RNA"/>
</dbReference>
<protein>
    <submittedName>
        <fullName evidence="1">Uncharacterized protein</fullName>
    </submittedName>
</protein>
<dbReference type="AlphaFoldDB" id="A0A0A9DD47"/>
<reference evidence="1" key="2">
    <citation type="journal article" date="2015" name="Data Brief">
        <title>Shoot transcriptome of the giant reed, Arundo donax.</title>
        <authorList>
            <person name="Barrero R.A."/>
            <person name="Guerrero F.D."/>
            <person name="Moolhuijzen P."/>
            <person name="Goolsby J.A."/>
            <person name="Tidwell J."/>
            <person name="Bellgard S.E."/>
            <person name="Bellgard M.I."/>
        </authorList>
    </citation>
    <scope>NUCLEOTIDE SEQUENCE</scope>
    <source>
        <tissue evidence="1">Shoot tissue taken approximately 20 cm above the soil surface</tissue>
    </source>
</reference>
<reference evidence="1" key="1">
    <citation type="submission" date="2014-09" db="EMBL/GenBank/DDBJ databases">
        <authorList>
            <person name="Magalhaes I.L.F."/>
            <person name="Oliveira U."/>
            <person name="Santos F.R."/>
            <person name="Vidigal T.H.D.A."/>
            <person name="Brescovit A.D."/>
            <person name="Santos A.J."/>
        </authorList>
    </citation>
    <scope>NUCLEOTIDE SEQUENCE</scope>
    <source>
        <tissue evidence="1">Shoot tissue taken approximately 20 cm above the soil surface</tissue>
    </source>
</reference>
<organism evidence="1">
    <name type="scientific">Arundo donax</name>
    <name type="common">Giant reed</name>
    <name type="synonym">Donax arundinaceus</name>
    <dbReference type="NCBI Taxonomy" id="35708"/>
    <lineage>
        <taxon>Eukaryota</taxon>
        <taxon>Viridiplantae</taxon>
        <taxon>Streptophyta</taxon>
        <taxon>Embryophyta</taxon>
        <taxon>Tracheophyta</taxon>
        <taxon>Spermatophyta</taxon>
        <taxon>Magnoliopsida</taxon>
        <taxon>Liliopsida</taxon>
        <taxon>Poales</taxon>
        <taxon>Poaceae</taxon>
        <taxon>PACMAD clade</taxon>
        <taxon>Arundinoideae</taxon>
        <taxon>Arundineae</taxon>
        <taxon>Arundo</taxon>
    </lineage>
</organism>
<accession>A0A0A9DD47</accession>
<proteinExistence type="predicted"/>
<sequence length="99" mass="11045">MVVDSHIRSFLSKQFGTTSTSPPAHRTLSMQLIIIIEDTSPPLNLLRKQELTGGQGESERESTLLDLSALQSTLVFLRCYTINYIIIITICKQFSSAND</sequence>